<feature type="transmembrane region" description="Helical" evidence="1">
    <location>
        <begin position="201"/>
        <end position="219"/>
    </location>
</feature>
<keyword evidence="1" id="KW-1133">Transmembrane helix</keyword>
<organism evidence="2 3">
    <name type="scientific">Bacillus benzoevorans</name>
    <dbReference type="NCBI Taxonomy" id="1456"/>
    <lineage>
        <taxon>Bacteria</taxon>
        <taxon>Bacillati</taxon>
        <taxon>Bacillota</taxon>
        <taxon>Bacilli</taxon>
        <taxon>Bacillales</taxon>
        <taxon>Bacillaceae</taxon>
        <taxon>Bacillus</taxon>
    </lineage>
</organism>
<protein>
    <submittedName>
        <fullName evidence="2">Putative Na+-dependent transporter</fullName>
    </submittedName>
</protein>
<dbReference type="PANTHER" id="PTHR10361:SF28">
    <property type="entry name" value="P3 PROTEIN-RELATED"/>
    <property type="match status" value="1"/>
</dbReference>
<keyword evidence="3" id="KW-1185">Reference proteome</keyword>
<dbReference type="PANTHER" id="PTHR10361">
    <property type="entry name" value="SODIUM-BILE ACID COTRANSPORTER"/>
    <property type="match status" value="1"/>
</dbReference>
<gene>
    <name evidence="2" type="ORF">HNR53_004099</name>
</gene>
<dbReference type="InterPro" id="IPR004710">
    <property type="entry name" value="Bilac:Na_transpt"/>
</dbReference>
<dbReference type="Pfam" id="PF13593">
    <property type="entry name" value="SBF_like"/>
    <property type="match status" value="1"/>
</dbReference>
<keyword evidence="1" id="KW-0812">Transmembrane</keyword>
<dbReference type="AlphaFoldDB" id="A0A7X0LYG6"/>
<keyword evidence="1" id="KW-0472">Membrane</keyword>
<dbReference type="InterPro" id="IPR038770">
    <property type="entry name" value="Na+/solute_symporter_sf"/>
</dbReference>
<reference evidence="2 3" key="1">
    <citation type="submission" date="2020-08" db="EMBL/GenBank/DDBJ databases">
        <title>Genomic Encyclopedia of Type Strains, Phase IV (KMG-IV): sequencing the most valuable type-strain genomes for metagenomic binning, comparative biology and taxonomic classification.</title>
        <authorList>
            <person name="Goeker M."/>
        </authorList>
    </citation>
    <scope>NUCLEOTIDE SEQUENCE [LARGE SCALE GENOMIC DNA]</scope>
    <source>
        <strain evidence="2 3">DSM 5391</strain>
    </source>
</reference>
<feature type="transmembrane region" description="Helical" evidence="1">
    <location>
        <begin position="158"/>
        <end position="180"/>
    </location>
</feature>
<feature type="transmembrane region" description="Helical" evidence="1">
    <location>
        <begin position="259"/>
        <end position="280"/>
    </location>
</feature>
<name>A0A7X0LYG6_9BACI</name>
<sequence>MLQQINRRLEKMLPFITPTGVILGILFSAYIKDYSFIVPWLFAFMTFEGSLSMNFRSLKNAVIHPLPIIIVLLFLHVFMPLWASGISHTVFNGDSMTITGIILGMVIPTGVTSFIWVSMKKGNKAVTLAAILLDALLSPFIVPYSLSLLVGQKVALDTGSMMIGLFYMIVLPSILGMLLNEITKGKIAPIWKPRLAPISKIFLGIVVALNGSVVAPYLAEIHWKLLLIIFVVFFIAFSGYLFALFLGKALKFDQRMITAFTFLGGMRNISAGAVIAISYFPPAVVVPVVVSMLFQQTLASLFGSFLDKRYQQQIEGDPSVTS</sequence>
<feature type="transmembrane region" description="Helical" evidence="1">
    <location>
        <begin position="62"/>
        <end position="83"/>
    </location>
</feature>
<feature type="transmembrane region" description="Helical" evidence="1">
    <location>
        <begin position="225"/>
        <end position="247"/>
    </location>
</feature>
<dbReference type="EMBL" id="JACHGK010000021">
    <property type="protein sequence ID" value="MBB6447419.1"/>
    <property type="molecule type" value="Genomic_DNA"/>
</dbReference>
<proteinExistence type="predicted"/>
<dbReference type="RefSeq" id="WP_184529353.1">
    <property type="nucleotide sequence ID" value="NZ_JACHGK010000021.1"/>
</dbReference>
<feature type="transmembrane region" description="Helical" evidence="1">
    <location>
        <begin position="125"/>
        <end position="146"/>
    </location>
</feature>
<comment type="caution">
    <text evidence="2">The sequence shown here is derived from an EMBL/GenBank/DDBJ whole genome shotgun (WGS) entry which is preliminary data.</text>
</comment>
<evidence type="ECO:0000313" key="2">
    <source>
        <dbReference type="EMBL" id="MBB6447419.1"/>
    </source>
</evidence>
<feature type="transmembrane region" description="Helical" evidence="1">
    <location>
        <begin position="95"/>
        <end position="118"/>
    </location>
</feature>
<feature type="transmembrane region" description="Helical" evidence="1">
    <location>
        <begin position="37"/>
        <end position="55"/>
    </location>
</feature>
<dbReference type="Gene3D" id="1.20.1530.20">
    <property type="match status" value="1"/>
</dbReference>
<evidence type="ECO:0000256" key="1">
    <source>
        <dbReference type="SAM" id="Phobius"/>
    </source>
</evidence>
<evidence type="ECO:0000313" key="3">
    <source>
        <dbReference type="Proteomes" id="UP000531594"/>
    </source>
</evidence>
<dbReference type="InterPro" id="IPR016833">
    <property type="entry name" value="Put_Na-Bile_cotransptr"/>
</dbReference>
<feature type="transmembrane region" description="Helical" evidence="1">
    <location>
        <begin position="12"/>
        <end position="31"/>
    </location>
</feature>
<accession>A0A7X0LYG6</accession>
<dbReference type="Proteomes" id="UP000531594">
    <property type="component" value="Unassembled WGS sequence"/>
</dbReference>